<dbReference type="GO" id="GO:0005576">
    <property type="term" value="C:extracellular region"/>
    <property type="evidence" value="ECO:0007669"/>
    <property type="project" value="UniProtKB-SubCell"/>
</dbReference>
<keyword evidence="11" id="KW-0472">Membrane</keyword>
<evidence type="ECO:0000256" key="8">
    <source>
        <dbReference type="ARBA" id="ARBA00022723"/>
    </source>
</evidence>
<evidence type="ECO:0000256" key="6">
    <source>
        <dbReference type="ARBA" id="ARBA00022617"/>
    </source>
</evidence>
<dbReference type="Pfam" id="PF05730">
    <property type="entry name" value="CFEM"/>
    <property type="match status" value="1"/>
</dbReference>
<evidence type="ECO:0000256" key="1">
    <source>
        <dbReference type="ARBA" id="ARBA00004609"/>
    </source>
</evidence>
<feature type="compositionally biased region" description="Gly residues" evidence="16">
    <location>
        <begin position="136"/>
        <end position="150"/>
    </location>
</feature>
<keyword evidence="12 15" id="KW-1015">Disulfide bond</keyword>
<evidence type="ECO:0000313" key="20">
    <source>
        <dbReference type="Proteomes" id="UP000664132"/>
    </source>
</evidence>
<evidence type="ECO:0000256" key="12">
    <source>
        <dbReference type="ARBA" id="ARBA00023157"/>
    </source>
</evidence>
<dbReference type="PANTHER" id="PTHR37928:SF1">
    <property type="entry name" value="CFEM DOMAIN PROTEIN (AFU_ORTHOLOGUE AFUA_6G14090)"/>
    <property type="match status" value="1"/>
</dbReference>
<dbReference type="PANTHER" id="PTHR37928">
    <property type="entry name" value="CFEM DOMAIN PROTEIN (AFU_ORTHOLOGUE AFUA_6G14090)"/>
    <property type="match status" value="1"/>
</dbReference>
<comment type="caution">
    <text evidence="15">Lacks conserved residue(s) required for the propagation of feature annotation.</text>
</comment>
<keyword evidence="8 15" id="KW-0479">Metal-binding</keyword>
<dbReference type="GO" id="GO:0046872">
    <property type="term" value="F:metal ion binding"/>
    <property type="evidence" value="ECO:0007669"/>
    <property type="project" value="UniProtKB-UniRule"/>
</dbReference>
<evidence type="ECO:0000259" key="18">
    <source>
        <dbReference type="PROSITE" id="PS52012"/>
    </source>
</evidence>
<keyword evidence="9 17" id="KW-0732">Signal</keyword>
<keyword evidence="7" id="KW-0336">GPI-anchor</keyword>
<keyword evidence="20" id="KW-1185">Reference proteome</keyword>
<keyword evidence="10 15" id="KW-0408">Iron</keyword>
<evidence type="ECO:0000313" key="19">
    <source>
        <dbReference type="EMBL" id="KAG4412723.1"/>
    </source>
</evidence>
<keyword evidence="4" id="KW-1003">Cell membrane</keyword>
<dbReference type="InterPro" id="IPR051735">
    <property type="entry name" value="CFEM_domain"/>
</dbReference>
<dbReference type="EMBL" id="JAFJYH010000359">
    <property type="protein sequence ID" value="KAG4412723.1"/>
    <property type="molecule type" value="Genomic_DNA"/>
</dbReference>
<dbReference type="InterPro" id="IPR008427">
    <property type="entry name" value="Extracellular_membr_CFEM_dom"/>
</dbReference>
<proteinExistence type="inferred from homology"/>
<comment type="subcellular location">
    <subcellularLocation>
        <location evidence="1">Cell membrane</location>
        <topology evidence="1">Lipid-anchor</topology>
        <topology evidence="1">GPI-anchor</topology>
    </subcellularLocation>
    <subcellularLocation>
        <location evidence="2">Secreted</location>
    </subcellularLocation>
</comment>
<protein>
    <recommendedName>
        <fullName evidence="18">CFEM domain-containing protein</fullName>
    </recommendedName>
</protein>
<evidence type="ECO:0000256" key="17">
    <source>
        <dbReference type="SAM" id="SignalP"/>
    </source>
</evidence>
<feature type="chain" id="PRO_5034931378" description="CFEM domain-containing protein" evidence="17">
    <location>
        <begin position="19"/>
        <end position="209"/>
    </location>
</feature>
<evidence type="ECO:0000256" key="7">
    <source>
        <dbReference type="ARBA" id="ARBA00022622"/>
    </source>
</evidence>
<evidence type="ECO:0000256" key="2">
    <source>
        <dbReference type="ARBA" id="ARBA00004613"/>
    </source>
</evidence>
<name>A0A8H7W561_9HELO</name>
<evidence type="ECO:0000256" key="15">
    <source>
        <dbReference type="PROSITE-ProRule" id="PRU01356"/>
    </source>
</evidence>
<organism evidence="19 20">
    <name type="scientific">Cadophora malorum</name>
    <dbReference type="NCBI Taxonomy" id="108018"/>
    <lineage>
        <taxon>Eukaryota</taxon>
        <taxon>Fungi</taxon>
        <taxon>Dikarya</taxon>
        <taxon>Ascomycota</taxon>
        <taxon>Pezizomycotina</taxon>
        <taxon>Leotiomycetes</taxon>
        <taxon>Helotiales</taxon>
        <taxon>Ploettnerulaceae</taxon>
        <taxon>Cadophora</taxon>
    </lineage>
</organism>
<feature type="disulfide bond" evidence="15">
    <location>
        <begin position="41"/>
        <end position="48"/>
    </location>
</feature>
<dbReference type="OrthoDB" id="3559948at2759"/>
<keyword evidence="13" id="KW-0325">Glycoprotein</keyword>
<feature type="binding site" description="axial binding residue" evidence="15">
    <location>
        <position position="45"/>
    </location>
    <ligand>
        <name>heme</name>
        <dbReference type="ChEBI" id="CHEBI:30413"/>
    </ligand>
    <ligandPart>
        <name>Fe</name>
        <dbReference type="ChEBI" id="CHEBI:18248"/>
    </ligandPart>
</feature>
<feature type="compositionally biased region" description="Low complexity" evidence="16">
    <location>
        <begin position="151"/>
        <end position="182"/>
    </location>
</feature>
<evidence type="ECO:0000256" key="5">
    <source>
        <dbReference type="ARBA" id="ARBA00022525"/>
    </source>
</evidence>
<accession>A0A8H7W561</accession>
<evidence type="ECO:0000256" key="16">
    <source>
        <dbReference type="SAM" id="MobiDB-lite"/>
    </source>
</evidence>
<evidence type="ECO:0000256" key="4">
    <source>
        <dbReference type="ARBA" id="ARBA00022475"/>
    </source>
</evidence>
<feature type="domain" description="CFEM" evidence="18">
    <location>
        <begin position="1"/>
        <end position="112"/>
    </location>
</feature>
<dbReference type="GO" id="GO:0005886">
    <property type="term" value="C:plasma membrane"/>
    <property type="evidence" value="ECO:0007669"/>
    <property type="project" value="UniProtKB-SubCell"/>
</dbReference>
<feature type="signal peptide" evidence="17">
    <location>
        <begin position="1"/>
        <end position="18"/>
    </location>
</feature>
<dbReference type="GO" id="GO:0098552">
    <property type="term" value="C:side of membrane"/>
    <property type="evidence" value="ECO:0007669"/>
    <property type="project" value="UniProtKB-KW"/>
</dbReference>
<dbReference type="Proteomes" id="UP000664132">
    <property type="component" value="Unassembled WGS sequence"/>
</dbReference>
<dbReference type="AlphaFoldDB" id="A0A8H7W561"/>
<feature type="region of interest" description="Disordered" evidence="16">
    <location>
        <begin position="121"/>
        <end position="182"/>
    </location>
</feature>
<reference evidence="19" key="1">
    <citation type="submission" date="2021-02" db="EMBL/GenBank/DDBJ databases">
        <title>Genome sequence Cadophora malorum strain M34.</title>
        <authorList>
            <person name="Stefanovic E."/>
            <person name="Vu D."/>
            <person name="Scully C."/>
            <person name="Dijksterhuis J."/>
            <person name="Roader J."/>
            <person name="Houbraken J."/>
        </authorList>
    </citation>
    <scope>NUCLEOTIDE SEQUENCE</scope>
    <source>
        <strain evidence="19">M34</strain>
    </source>
</reference>
<gene>
    <name evidence="19" type="ORF">IFR04_014154</name>
</gene>
<keyword evidence="5" id="KW-0964">Secreted</keyword>
<evidence type="ECO:0000256" key="13">
    <source>
        <dbReference type="ARBA" id="ARBA00023180"/>
    </source>
</evidence>
<evidence type="ECO:0000256" key="3">
    <source>
        <dbReference type="ARBA" id="ARBA00010031"/>
    </source>
</evidence>
<evidence type="ECO:0000256" key="10">
    <source>
        <dbReference type="ARBA" id="ARBA00023004"/>
    </source>
</evidence>
<comment type="caution">
    <text evidence="19">The sequence shown here is derived from an EMBL/GenBank/DDBJ whole genome shotgun (WGS) entry which is preliminary data.</text>
</comment>
<dbReference type="PROSITE" id="PS52012">
    <property type="entry name" value="CFEM"/>
    <property type="match status" value="1"/>
</dbReference>
<evidence type="ECO:0000256" key="14">
    <source>
        <dbReference type="ARBA" id="ARBA00023288"/>
    </source>
</evidence>
<comment type="similarity">
    <text evidence="3">Belongs to the RBT5 family.</text>
</comment>
<keyword evidence="6 15" id="KW-0349">Heme</keyword>
<evidence type="ECO:0000256" key="11">
    <source>
        <dbReference type="ARBA" id="ARBA00023136"/>
    </source>
</evidence>
<keyword evidence="14" id="KW-0449">Lipoprotein</keyword>
<sequence length="209" mass="18883">MKTSTFLTTVFGLGLATAQNLSGQPACASPCLSSAITAAGCALADQGCQCGTGKASIQNLVATCLLSGCNPTDLAAAASVGNALCVAYSATAPGGAGTTGTASTGGVLTIQTSTGPLTTTATTSLAATTGTSTGTTGMGSTGTTSGGSTGGATTSPATTSPPSSSAATSGSGTGAEAGTSSTSTAGAAQGVVAGAGGVVGLLLGLVAAL</sequence>
<feature type="compositionally biased region" description="Low complexity" evidence="16">
    <location>
        <begin position="121"/>
        <end position="135"/>
    </location>
</feature>
<evidence type="ECO:0000256" key="9">
    <source>
        <dbReference type="ARBA" id="ARBA00022729"/>
    </source>
</evidence>